<dbReference type="eggNOG" id="ENOG5031P9Q">
    <property type="taxonomic scope" value="Bacteria"/>
</dbReference>
<sequence>MTTAKKPVRRTIAKKSGANAKGKAAVNLKAAAAIIQLVEGIIPPEAVDQAMNWLKEQHFSDKFIELTKQIRLPDKKDPLSKVENQCKAVEELIETRSSVLADDAPISQWRLEVEKIRAGVELVRNAAGGDLKMRRELEKRAGKLYDSAFKAALGK</sequence>
<evidence type="ECO:0000313" key="1">
    <source>
        <dbReference type="EMBL" id="KFI46714.1"/>
    </source>
</evidence>
<organism evidence="1 2">
    <name type="scientific">Bifidobacterium bohemicum DSM 22767</name>
    <dbReference type="NCBI Taxonomy" id="1437606"/>
    <lineage>
        <taxon>Bacteria</taxon>
        <taxon>Bacillati</taxon>
        <taxon>Actinomycetota</taxon>
        <taxon>Actinomycetes</taxon>
        <taxon>Bifidobacteriales</taxon>
        <taxon>Bifidobacteriaceae</taxon>
        <taxon>Bifidobacterium</taxon>
    </lineage>
</organism>
<keyword evidence="2" id="KW-1185">Reference proteome</keyword>
<reference evidence="1 2" key="1">
    <citation type="submission" date="2014-03" db="EMBL/GenBank/DDBJ databases">
        <title>Genomics of Bifidobacteria.</title>
        <authorList>
            <person name="Ventura M."/>
            <person name="Milani C."/>
            <person name="Lugli G.A."/>
        </authorList>
    </citation>
    <scope>NUCLEOTIDE SEQUENCE [LARGE SCALE GENOMIC DNA]</scope>
    <source>
        <strain evidence="1 2">DSM 22767</strain>
    </source>
</reference>
<dbReference type="STRING" id="1437606.BBOH_0186"/>
<protein>
    <submittedName>
        <fullName evidence="1">Uncharacterized protein</fullName>
    </submittedName>
</protein>
<accession>A0A086ZJL4</accession>
<proteinExistence type="predicted"/>
<name>A0A086ZJL4_9BIFI</name>
<dbReference type="EMBL" id="JGYP01000001">
    <property type="protein sequence ID" value="KFI46714.1"/>
    <property type="molecule type" value="Genomic_DNA"/>
</dbReference>
<dbReference type="Proteomes" id="UP000029096">
    <property type="component" value="Unassembled WGS sequence"/>
</dbReference>
<comment type="caution">
    <text evidence="1">The sequence shown here is derived from an EMBL/GenBank/DDBJ whole genome shotgun (WGS) entry which is preliminary data.</text>
</comment>
<dbReference type="AlphaFoldDB" id="A0A086ZJL4"/>
<gene>
    <name evidence="1" type="ORF">BBOH_0186</name>
</gene>
<evidence type="ECO:0000313" key="2">
    <source>
        <dbReference type="Proteomes" id="UP000029096"/>
    </source>
</evidence>